<dbReference type="PANTHER" id="PTHR33428">
    <property type="entry name" value="CHLOROPHYLLASE-2, CHLOROPLASTIC"/>
    <property type="match status" value="1"/>
</dbReference>
<dbReference type="AlphaFoldDB" id="A0A7I8KBY6"/>
<organism evidence="1 2">
    <name type="scientific">Spirodela intermedia</name>
    <name type="common">Intermediate duckweed</name>
    <dbReference type="NCBI Taxonomy" id="51605"/>
    <lineage>
        <taxon>Eukaryota</taxon>
        <taxon>Viridiplantae</taxon>
        <taxon>Streptophyta</taxon>
        <taxon>Embryophyta</taxon>
        <taxon>Tracheophyta</taxon>
        <taxon>Spermatophyta</taxon>
        <taxon>Magnoliopsida</taxon>
        <taxon>Liliopsida</taxon>
        <taxon>Araceae</taxon>
        <taxon>Lemnoideae</taxon>
        <taxon>Spirodela</taxon>
    </lineage>
</organism>
<dbReference type="Pfam" id="PF07224">
    <property type="entry name" value="Chlorophyllase"/>
    <property type="match status" value="1"/>
</dbReference>
<dbReference type="InterPro" id="IPR017395">
    <property type="entry name" value="Chlorophyllase-like"/>
</dbReference>
<dbReference type="OrthoDB" id="2093222at2759"/>
<dbReference type="Gene3D" id="3.40.50.1820">
    <property type="entry name" value="alpha/beta hydrolase"/>
    <property type="match status" value="1"/>
</dbReference>
<sequence>MSAGARVFRLGNHEVQLLNVEPGGAASSRLPPKPLLIASPTDGGDFPVLLFLHGYLLYNSFYSQLIRHIASHGFIVVAPQLYTLSGPDSTAEIHSAASTADWLPVGLPPVLPPSVRPDLAKLAVAGHSRGGKVAFALVLGRGARASLSFSAVIGIDPVDGMGRGKQTVPPVLTYVPGSFAMEAAAMVLGSGLGELPRGPLLPACAPAGVNHRDFAAECCPPSCYLVAGEYGHVDMLDDAPPGLRGRATHCLCKAGAARGPMRAFVGGAVVAFLRAFLEGDPRDLLALRDDPAASPVSLSAATFLLEETVTC</sequence>
<protein>
    <submittedName>
        <fullName evidence="1">Uncharacterized protein</fullName>
    </submittedName>
</protein>
<gene>
    <name evidence="1" type="ORF">SI8410_04005427</name>
</gene>
<evidence type="ECO:0000313" key="2">
    <source>
        <dbReference type="Proteomes" id="UP000663760"/>
    </source>
</evidence>
<keyword evidence="2" id="KW-1185">Reference proteome</keyword>
<dbReference type="UniPathway" id="UPA00674"/>
<dbReference type="Proteomes" id="UP000663760">
    <property type="component" value="Chromosome 4"/>
</dbReference>
<dbReference type="GO" id="GO:0047746">
    <property type="term" value="F:chlorophyllase activity"/>
    <property type="evidence" value="ECO:0007669"/>
    <property type="project" value="TreeGrafter"/>
</dbReference>
<dbReference type="GO" id="GO:0015996">
    <property type="term" value="P:chlorophyll catabolic process"/>
    <property type="evidence" value="ECO:0007669"/>
    <property type="project" value="UniProtKB-UniPathway"/>
</dbReference>
<dbReference type="EMBL" id="LR746267">
    <property type="protein sequence ID" value="CAA7394766.1"/>
    <property type="molecule type" value="Genomic_DNA"/>
</dbReference>
<dbReference type="SUPFAM" id="SSF53474">
    <property type="entry name" value="alpha/beta-Hydrolases"/>
    <property type="match status" value="1"/>
</dbReference>
<dbReference type="PANTHER" id="PTHR33428:SF2">
    <property type="entry name" value="CHLOROPHYLLASE-2"/>
    <property type="match status" value="1"/>
</dbReference>
<accession>A0A7I8KBY6</accession>
<dbReference type="InterPro" id="IPR029058">
    <property type="entry name" value="AB_hydrolase_fold"/>
</dbReference>
<reference evidence="1" key="1">
    <citation type="submission" date="2020-02" db="EMBL/GenBank/DDBJ databases">
        <authorList>
            <person name="Scholz U."/>
            <person name="Mascher M."/>
            <person name="Fiebig A."/>
        </authorList>
    </citation>
    <scope>NUCLEOTIDE SEQUENCE</scope>
</reference>
<evidence type="ECO:0000313" key="1">
    <source>
        <dbReference type="EMBL" id="CAA7394766.1"/>
    </source>
</evidence>
<name>A0A7I8KBY6_SPIIN</name>
<proteinExistence type="predicted"/>